<evidence type="ECO:0000313" key="2">
    <source>
        <dbReference type="Proteomes" id="UP001152622"/>
    </source>
</evidence>
<gene>
    <name evidence="1" type="ORF">SKAU_G00167060</name>
</gene>
<evidence type="ECO:0000313" key="1">
    <source>
        <dbReference type="EMBL" id="KAJ8360181.1"/>
    </source>
</evidence>
<organism evidence="1 2">
    <name type="scientific">Synaphobranchus kaupii</name>
    <name type="common">Kaup's arrowtooth eel</name>
    <dbReference type="NCBI Taxonomy" id="118154"/>
    <lineage>
        <taxon>Eukaryota</taxon>
        <taxon>Metazoa</taxon>
        <taxon>Chordata</taxon>
        <taxon>Craniata</taxon>
        <taxon>Vertebrata</taxon>
        <taxon>Euteleostomi</taxon>
        <taxon>Actinopterygii</taxon>
        <taxon>Neopterygii</taxon>
        <taxon>Teleostei</taxon>
        <taxon>Anguilliformes</taxon>
        <taxon>Synaphobranchidae</taxon>
        <taxon>Synaphobranchus</taxon>
    </lineage>
</organism>
<reference evidence="1" key="1">
    <citation type="journal article" date="2023" name="Science">
        <title>Genome structures resolve the early diversification of teleost fishes.</title>
        <authorList>
            <person name="Parey E."/>
            <person name="Louis A."/>
            <person name="Montfort J."/>
            <person name="Bouchez O."/>
            <person name="Roques C."/>
            <person name="Iampietro C."/>
            <person name="Lluch J."/>
            <person name="Castinel A."/>
            <person name="Donnadieu C."/>
            <person name="Desvignes T."/>
            <person name="Floi Bucao C."/>
            <person name="Jouanno E."/>
            <person name="Wen M."/>
            <person name="Mejri S."/>
            <person name="Dirks R."/>
            <person name="Jansen H."/>
            <person name="Henkel C."/>
            <person name="Chen W.J."/>
            <person name="Zahm M."/>
            <person name="Cabau C."/>
            <person name="Klopp C."/>
            <person name="Thompson A.W."/>
            <person name="Robinson-Rechavi M."/>
            <person name="Braasch I."/>
            <person name="Lecointre G."/>
            <person name="Bobe J."/>
            <person name="Postlethwait J.H."/>
            <person name="Berthelot C."/>
            <person name="Roest Crollius H."/>
            <person name="Guiguen Y."/>
        </authorList>
    </citation>
    <scope>NUCLEOTIDE SEQUENCE</scope>
    <source>
        <strain evidence="1">WJC10195</strain>
    </source>
</reference>
<keyword evidence="2" id="KW-1185">Reference proteome</keyword>
<protein>
    <submittedName>
        <fullName evidence="1">Uncharacterized protein</fullName>
    </submittedName>
</protein>
<dbReference type="EMBL" id="JAINUF010000005">
    <property type="protein sequence ID" value="KAJ8360181.1"/>
    <property type="molecule type" value="Genomic_DNA"/>
</dbReference>
<name>A0A9Q1IZF5_SYNKA</name>
<sequence>MLTASRCVKLRGDLLGAGSSDAGAITLRDAVTHGAVLPTQGRGDQGMQFPDASQGDLTFHSARSSEQHSHLLIVTVKRASCLSGSSPSTGRCLTPRGPCSISAHWLGRRDCSCNWTHGGPHLSFGDPLTARVPVHSRRTCFFLAPPGRG</sequence>
<dbReference type="AlphaFoldDB" id="A0A9Q1IZF5"/>
<comment type="caution">
    <text evidence="1">The sequence shown here is derived from an EMBL/GenBank/DDBJ whole genome shotgun (WGS) entry which is preliminary data.</text>
</comment>
<dbReference type="Proteomes" id="UP001152622">
    <property type="component" value="Chromosome 5"/>
</dbReference>
<accession>A0A9Q1IZF5</accession>
<proteinExistence type="predicted"/>